<organism evidence="2 3">
    <name type="scientific">Chitinophaga barathri</name>
    <dbReference type="NCBI Taxonomy" id="1647451"/>
    <lineage>
        <taxon>Bacteria</taxon>
        <taxon>Pseudomonadati</taxon>
        <taxon>Bacteroidota</taxon>
        <taxon>Chitinophagia</taxon>
        <taxon>Chitinophagales</taxon>
        <taxon>Chitinophagaceae</taxon>
        <taxon>Chitinophaga</taxon>
    </lineage>
</organism>
<accession>A0A3N4MGR1</accession>
<dbReference type="AlphaFoldDB" id="A0A3N4MGR1"/>
<comment type="caution">
    <text evidence="2">The sequence shown here is derived from an EMBL/GenBank/DDBJ whole genome shotgun (WGS) entry which is preliminary data.</text>
</comment>
<dbReference type="InterPro" id="IPR000305">
    <property type="entry name" value="GIY-YIG_endonuc"/>
</dbReference>
<evidence type="ECO:0000259" key="1">
    <source>
        <dbReference type="PROSITE" id="PS50164"/>
    </source>
</evidence>
<dbReference type="SUPFAM" id="SSF52540">
    <property type="entry name" value="P-loop containing nucleoside triphosphate hydrolases"/>
    <property type="match status" value="1"/>
</dbReference>
<dbReference type="OrthoDB" id="9759819at2"/>
<feature type="domain" description="GIY-YIG" evidence="1">
    <location>
        <begin position="31"/>
        <end position="104"/>
    </location>
</feature>
<proteinExistence type="predicted"/>
<reference evidence="3" key="1">
    <citation type="submission" date="2018-11" db="EMBL/GenBank/DDBJ databases">
        <title>Chitinophaga lutea sp.nov., isolate from arsenic contaminated soil.</title>
        <authorList>
            <person name="Zong Y."/>
        </authorList>
    </citation>
    <scope>NUCLEOTIDE SEQUENCE [LARGE SCALE GENOMIC DNA]</scope>
    <source>
        <strain evidence="3">YLT18</strain>
    </source>
</reference>
<dbReference type="EMBL" id="RMBX01000005">
    <property type="protein sequence ID" value="RPD41206.1"/>
    <property type="molecule type" value="Genomic_DNA"/>
</dbReference>
<dbReference type="SUPFAM" id="SSF82771">
    <property type="entry name" value="GIY-YIG endonuclease"/>
    <property type="match status" value="1"/>
</dbReference>
<dbReference type="Proteomes" id="UP000279089">
    <property type="component" value="Unassembled WGS sequence"/>
</dbReference>
<dbReference type="PROSITE" id="PS50164">
    <property type="entry name" value="GIY_YIG"/>
    <property type="match status" value="1"/>
</dbReference>
<dbReference type="Pfam" id="PF09848">
    <property type="entry name" value="SLFN-g3_helicase"/>
    <property type="match status" value="1"/>
</dbReference>
<evidence type="ECO:0000313" key="3">
    <source>
        <dbReference type="Proteomes" id="UP000279089"/>
    </source>
</evidence>
<dbReference type="InterPro" id="IPR018647">
    <property type="entry name" value="SLFN_3-like_DNA/RNA_helicase"/>
</dbReference>
<name>A0A3N4MGR1_9BACT</name>
<protein>
    <submittedName>
        <fullName evidence="2">DUF2075 domain-containing protein</fullName>
    </submittedName>
</protein>
<sequence>MSPGLKFSIHRYAFDDQLLDTIDSIYYLKDNWPIIYILSNSAKKSLYVGETSDFYTRMVTHLRTADKKEMSTIHIIFSDSFNKSATLDIESNLIKYISADEYPAGEEELTKSWKLLNSNIGLSKHNYYQKSDIYWQLFNDIWEKLRSEPEPGRIAFQAISYIDNSDLFKYSPFRSLNSEQYRGLFHIMEALLNSNTKTIIAEGGAGTGKSLLAIHLFKLLMTDMGEFNYRYFGNEEPLFIELVRALKNKYENPKLALVIPMTSFRETVMKVFRKVKGLRPSMVISPAEVKKVHYDIILVDEAHRLRRGRNLGSYIGAFNNTSRVLNFDRDKHTELDWVKLKSDKLIMFYDEKQTIKPSDVRSNDFKELKSIESTEVQSLKKQMRVLGGERYIKFSTMLLDCALPPGTEKYRSRKYECLLFDSVTQMRREIQQRDSETGLSRMVAGYSWEWRSKKNPELFDIFLENEWYRWNSITADWINSENAPDEIGCIHTTQGYDLNYAGIIFGREITYDKEKNEMVIIRDNYCDTEGKRGVTDPEELKEYIINIYRIVMHRAIKGVYIYAYHPELREYFSQFIPKPGAESNVVPL</sequence>
<dbReference type="InterPro" id="IPR027417">
    <property type="entry name" value="P-loop_NTPase"/>
</dbReference>
<keyword evidence="3" id="KW-1185">Reference proteome</keyword>
<gene>
    <name evidence="2" type="ORF">EG028_11035</name>
</gene>
<dbReference type="Pfam" id="PF01541">
    <property type="entry name" value="GIY-YIG"/>
    <property type="match status" value="1"/>
</dbReference>
<dbReference type="CDD" id="cd10439">
    <property type="entry name" value="GIY-YIG_COG3410"/>
    <property type="match status" value="1"/>
</dbReference>
<evidence type="ECO:0000313" key="2">
    <source>
        <dbReference type="EMBL" id="RPD41206.1"/>
    </source>
</evidence>
<dbReference type="RefSeq" id="WP_120516492.1">
    <property type="nucleotide sequence ID" value="NZ_QXZY01000006.1"/>
</dbReference>
<dbReference type="InterPro" id="IPR035901">
    <property type="entry name" value="GIY-YIG_endonuc_sf"/>
</dbReference>